<evidence type="ECO:0000259" key="2">
    <source>
        <dbReference type="PROSITE" id="PS50157"/>
    </source>
</evidence>
<evidence type="ECO:0000256" key="1">
    <source>
        <dbReference type="PROSITE-ProRule" id="PRU00042"/>
    </source>
</evidence>
<dbReference type="Proteomes" id="UP000018144">
    <property type="component" value="Unassembled WGS sequence"/>
</dbReference>
<dbReference type="GO" id="GO:0008270">
    <property type="term" value="F:zinc ion binding"/>
    <property type="evidence" value="ECO:0007669"/>
    <property type="project" value="UniProtKB-KW"/>
</dbReference>
<dbReference type="PANTHER" id="PTHR35391">
    <property type="entry name" value="C2H2-TYPE DOMAIN-CONTAINING PROTEIN-RELATED"/>
    <property type="match status" value="1"/>
</dbReference>
<dbReference type="OrthoDB" id="20872at2759"/>
<sequence length="379" mass="43048">MDSSDCDNQTTFATFELEATVQALFDLSTGLEEMSERIKTRESRLAALNEAFARNPAEPWLAYFGRIRDMYPRAEQWVIDINIKGAIDCYSRLFPISYLEPSIPREHSLAESTAHSERAFSGALSVTSEAVTMADNTRGYFFPSAPTVDPTIGCFICPVCKKWQMVREWMNKDEVDSAWMKHICADIEPYMCLNETCAQHARSFKRLRDLMEHHRIEHGGTRPPPDCPFGCPDDGGFPDDIDWYKHVGHHMRDVRLMVLPTSLYESRKYDDTTFDSESVNSSSLGVSHVSILHIDEMQEDPSKAEGMAKFISQAETFSGDQLRRWWMLTIGNEDSKLNAEKSKQNFAAQQNRPGSSILTTTTVTSHDERNLPAHLNLNN</sequence>
<organism evidence="3 4">
    <name type="scientific">Pyronema omphalodes (strain CBS 100304)</name>
    <name type="common">Pyronema confluens</name>
    <dbReference type="NCBI Taxonomy" id="1076935"/>
    <lineage>
        <taxon>Eukaryota</taxon>
        <taxon>Fungi</taxon>
        <taxon>Dikarya</taxon>
        <taxon>Ascomycota</taxon>
        <taxon>Pezizomycotina</taxon>
        <taxon>Pezizomycetes</taxon>
        <taxon>Pezizales</taxon>
        <taxon>Pyronemataceae</taxon>
        <taxon>Pyronema</taxon>
    </lineage>
</organism>
<keyword evidence="1" id="KW-0862">Zinc</keyword>
<reference evidence="3 4" key="1">
    <citation type="journal article" date="2013" name="PLoS Genet.">
        <title>The genome and development-dependent transcriptomes of Pyronema confluens: a window into fungal evolution.</title>
        <authorList>
            <person name="Traeger S."/>
            <person name="Altegoer F."/>
            <person name="Freitag M."/>
            <person name="Gabaldon T."/>
            <person name="Kempken F."/>
            <person name="Kumar A."/>
            <person name="Marcet-Houben M."/>
            <person name="Poggeler S."/>
            <person name="Stajich J.E."/>
            <person name="Nowrousian M."/>
        </authorList>
    </citation>
    <scope>NUCLEOTIDE SEQUENCE [LARGE SCALE GENOMIC DNA]</scope>
    <source>
        <strain evidence="4">CBS 100304</strain>
        <tissue evidence="3">Vegetative mycelium</tissue>
    </source>
</reference>
<dbReference type="PANTHER" id="PTHR35391:SF5">
    <property type="entry name" value="DUF6590 DOMAIN-CONTAINING PROTEIN"/>
    <property type="match status" value="1"/>
</dbReference>
<evidence type="ECO:0000313" key="3">
    <source>
        <dbReference type="EMBL" id="CCX34191.1"/>
    </source>
</evidence>
<dbReference type="PROSITE" id="PS50157">
    <property type="entry name" value="ZINC_FINGER_C2H2_2"/>
    <property type="match status" value="1"/>
</dbReference>
<dbReference type="EMBL" id="HF936389">
    <property type="protein sequence ID" value="CCX34191.1"/>
    <property type="molecule type" value="Genomic_DNA"/>
</dbReference>
<dbReference type="InterPro" id="IPR013087">
    <property type="entry name" value="Znf_C2H2_type"/>
</dbReference>
<accession>U4LPU1</accession>
<protein>
    <submittedName>
        <fullName evidence="3">Similar to Pc16g14110 [Penicillium chrysogenum Wisconsin 54-1255] acc. no. XP_002561709</fullName>
    </submittedName>
</protein>
<name>U4LPU1_PYROM</name>
<gene>
    <name evidence="3" type="ORF">PCON_02973</name>
</gene>
<keyword evidence="1" id="KW-0863">Zinc-finger</keyword>
<evidence type="ECO:0000313" key="4">
    <source>
        <dbReference type="Proteomes" id="UP000018144"/>
    </source>
</evidence>
<keyword evidence="4" id="KW-1185">Reference proteome</keyword>
<keyword evidence="1" id="KW-0479">Metal-binding</keyword>
<feature type="domain" description="C2H2-type" evidence="2">
    <location>
        <begin position="195"/>
        <end position="223"/>
    </location>
</feature>
<proteinExistence type="predicted"/>
<dbReference type="AlphaFoldDB" id="U4LPU1"/>